<evidence type="ECO:0000313" key="6">
    <source>
        <dbReference type="EMBL" id="CDC71100.1"/>
    </source>
</evidence>
<comment type="caution">
    <text evidence="6">The sequence shown here is derived from an EMBL/GenBank/DDBJ whole genome shotgun (WGS) entry which is preliminary data.</text>
</comment>
<dbReference type="PANTHER" id="PTHR33867:SF1">
    <property type="entry name" value="RIBOSOME MATURATION FACTOR RIMP"/>
    <property type="match status" value="1"/>
</dbReference>
<dbReference type="Proteomes" id="UP000017938">
    <property type="component" value="Unassembled WGS sequence"/>
</dbReference>
<name>R6TFU4_9BACT</name>
<dbReference type="EMBL" id="CBFW010000061">
    <property type="protein sequence ID" value="CDC71100.1"/>
    <property type="molecule type" value="Genomic_DNA"/>
</dbReference>
<evidence type="ECO:0000256" key="3">
    <source>
        <dbReference type="HAMAP-Rule" id="MF_01077"/>
    </source>
</evidence>
<evidence type="ECO:0000313" key="7">
    <source>
        <dbReference type="EMBL" id="MCI5755940.1"/>
    </source>
</evidence>
<keyword evidence="1 3" id="KW-0963">Cytoplasm</keyword>
<gene>
    <name evidence="3" type="primary">rimP</name>
    <name evidence="6" type="ORF">BN580_00817</name>
    <name evidence="7" type="ORF">MR241_06570</name>
</gene>
<dbReference type="STRING" id="1263015.BN580_00817"/>
<dbReference type="HAMAP" id="MF_01077">
    <property type="entry name" value="RimP"/>
    <property type="match status" value="1"/>
</dbReference>
<dbReference type="PANTHER" id="PTHR33867">
    <property type="entry name" value="RIBOSOME MATURATION FACTOR RIMP"/>
    <property type="match status" value="1"/>
</dbReference>
<proteinExistence type="inferred from homology"/>
<organism evidence="6 8">
    <name type="scientific">Candidatus Colimorpha enterica</name>
    <dbReference type="NCBI Taxonomy" id="3083063"/>
    <lineage>
        <taxon>Bacteria</taxon>
        <taxon>Pseudomonadati</taxon>
        <taxon>Bacteroidota</taxon>
        <taxon>Bacteroidia</taxon>
        <taxon>Bacteroidales</taxon>
        <taxon>Candidatus Colimorpha</taxon>
    </lineage>
</organism>
<comment type="subcellular location">
    <subcellularLocation>
        <location evidence="3">Cytoplasm</location>
    </subcellularLocation>
</comment>
<dbReference type="InterPro" id="IPR028998">
    <property type="entry name" value="RimP_C"/>
</dbReference>
<dbReference type="SUPFAM" id="SSF75420">
    <property type="entry name" value="YhbC-like, N-terminal domain"/>
    <property type="match status" value="1"/>
</dbReference>
<dbReference type="EMBL" id="JALEMU010000103">
    <property type="protein sequence ID" value="MCI5755940.1"/>
    <property type="molecule type" value="Genomic_DNA"/>
</dbReference>
<comment type="similarity">
    <text evidence="3">Belongs to the RimP family.</text>
</comment>
<feature type="domain" description="Ribosome maturation factor RimP C-terminal" evidence="5">
    <location>
        <begin position="90"/>
        <end position="153"/>
    </location>
</feature>
<dbReference type="Pfam" id="PF17384">
    <property type="entry name" value="DUF150_C"/>
    <property type="match status" value="1"/>
</dbReference>
<reference evidence="6" key="1">
    <citation type="submission" date="2012-11" db="EMBL/GenBank/DDBJ databases">
        <title>Dependencies among metagenomic species, viruses, plasmids and units of genetic variation.</title>
        <authorList>
            <person name="Nielsen H.B."/>
            <person name="Almeida M."/>
            <person name="Juncker A.S."/>
            <person name="Rasmussen S."/>
            <person name="Li J."/>
            <person name="Sunagawa S."/>
            <person name="Plichta D."/>
            <person name="Gautier L."/>
            <person name="Le Chatelier E."/>
            <person name="Peletier E."/>
            <person name="Bonde I."/>
            <person name="Nielsen T."/>
            <person name="Manichanh C."/>
            <person name="Arumugam M."/>
            <person name="Batto J."/>
            <person name="Santos M.B.Q.D."/>
            <person name="Blom N."/>
            <person name="Borruel N."/>
            <person name="Burgdorf K.S."/>
            <person name="Boumezbeur F."/>
            <person name="Casellas F."/>
            <person name="Dore J."/>
            <person name="Guarner F."/>
            <person name="Hansen T."/>
            <person name="Hildebrand F."/>
            <person name="Kaas R.S."/>
            <person name="Kennedy S."/>
            <person name="Kristiansen K."/>
            <person name="Kultima J.R."/>
            <person name="Leonard P."/>
            <person name="Levenez F."/>
            <person name="Lund O."/>
            <person name="Moumen B."/>
            <person name="Le Paslier D."/>
            <person name="Pons N."/>
            <person name="Pedersen O."/>
            <person name="Prifti E."/>
            <person name="Qin J."/>
            <person name="Raes J."/>
            <person name="Tap J."/>
            <person name="Tims S."/>
            <person name="Ussery D.W."/>
            <person name="Yamada T."/>
            <person name="MetaHit consortium"/>
            <person name="Renault P."/>
            <person name="Sicheritz-Ponten T."/>
            <person name="Bork P."/>
            <person name="Wang J."/>
            <person name="Brunak S."/>
            <person name="Ehrlich S.D."/>
        </authorList>
    </citation>
    <scope>NUCLEOTIDE SEQUENCE [LARGE SCALE GENOMIC DNA]</scope>
</reference>
<dbReference type="FunFam" id="3.30.300.70:FF:000001">
    <property type="entry name" value="Ribosome maturation factor RimP"/>
    <property type="match status" value="1"/>
</dbReference>
<dbReference type="InterPro" id="IPR003728">
    <property type="entry name" value="Ribosome_maturation_RimP"/>
</dbReference>
<dbReference type="AlphaFoldDB" id="R6TFU4"/>
<evidence type="ECO:0000259" key="4">
    <source>
        <dbReference type="Pfam" id="PF02576"/>
    </source>
</evidence>
<feature type="domain" description="Ribosome maturation factor RimP N-terminal" evidence="4">
    <location>
        <begin position="15"/>
        <end position="87"/>
    </location>
</feature>
<evidence type="ECO:0000313" key="8">
    <source>
        <dbReference type="Proteomes" id="UP000017938"/>
    </source>
</evidence>
<reference evidence="7 9" key="2">
    <citation type="submission" date="2022-03" db="EMBL/GenBank/DDBJ databases">
        <title>Metagenome-assembled genomes from swine fecal metagenomes.</title>
        <authorList>
            <person name="Holman D.B."/>
            <person name="Kommadath A."/>
        </authorList>
    </citation>
    <scope>NUCLEOTIDE SEQUENCE [LARGE SCALE GENOMIC DNA]</scope>
    <source>
        <strain evidence="7">SUG147</strain>
    </source>
</reference>
<dbReference type="InterPro" id="IPR028989">
    <property type="entry name" value="RimP_N"/>
</dbReference>
<protein>
    <recommendedName>
        <fullName evidence="3">Ribosome maturation factor RimP</fullName>
    </recommendedName>
</protein>
<evidence type="ECO:0000256" key="1">
    <source>
        <dbReference type="ARBA" id="ARBA00022490"/>
    </source>
</evidence>
<dbReference type="Gene3D" id="3.30.300.70">
    <property type="entry name" value="RimP-like superfamily, N-terminal"/>
    <property type="match status" value="1"/>
</dbReference>
<dbReference type="InterPro" id="IPR036847">
    <property type="entry name" value="RimP_C_sf"/>
</dbReference>
<evidence type="ECO:0000259" key="5">
    <source>
        <dbReference type="Pfam" id="PF17384"/>
    </source>
</evidence>
<dbReference type="InterPro" id="IPR035956">
    <property type="entry name" value="RimP_N_sf"/>
</dbReference>
<dbReference type="Gene3D" id="2.30.30.180">
    <property type="entry name" value="Ribosome maturation factor RimP, C-terminal domain"/>
    <property type="match status" value="1"/>
</dbReference>
<evidence type="ECO:0000313" key="9">
    <source>
        <dbReference type="Proteomes" id="UP001139365"/>
    </source>
</evidence>
<dbReference type="GO" id="GO:0005829">
    <property type="term" value="C:cytosol"/>
    <property type="evidence" value="ECO:0007669"/>
    <property type="project" value="TreeGrafter"/>
</dbReference>
<dbReference type="Pfam" id="PF02576">
    <property type="entry name" value="RimP_N"/>
    <property type="match status" value="1"/>
</dbReference>
<dbReference type="CDD" id="cd01734">
    <property type="entry name" value="YlxS_C"/>
    <property type="match status" value="1"/>
</dbReference>
<keyword evidence="2 3" id="KW-0690">Ribosome biogenesis</keyword>
<evidence type="ECO:0000256" key="2">
    <source>
        <dbReference type="ARBA" id="ARBA00022517"/>
    </source>
</evidence>
<dbReference type="GO" id="GO:0000028">
    <property type="term" value="P:ribosomal small subunit assembly"/>
    <property type="evidence" value="ECO:0007669"/>
    <property type="project" value="TreeGrafter"/>
</dbReference>
<sequence>MANNRKNIAETVSEIIKPYVEAQGCRLWDVEYVREGARQILRVTIDSDDGVDIDDCEAVHRAIDPVLDEADPIPVQYYLEVSSPGVERELRTCAHFEYAVGREIDLKFFTAIDGSKQLTGVLNSFDPDGKTLTVGERLIPLDAVSKANIHFDFDDN</sequence>
<dbReference type="SUPFAM" id="SSF74942">
    <property type="entry name" value="YhbC-like, C-terminal domain"/>
    <property type="match status" value="1"/>
</dbReference>
<dbReference type="GO" id="GO:0006412">
    <property type="term" value="P:translation"/>
    <property type="evidence" value="ECO:0007669"/>
    <property type="project" value="TreeGrafter"/>
</dbReference>
<comment type="function">
    <text evidence="3">Required for maturation of 30S ribosomal subunits.</text>
</comment>
<dbReference type="Proteomes" id="UP001139365">
    <property type="component" value="Unassembled WGS sequence"/>
</dbReference>
<accession>R6TFU4</accession>